<protein>
    <recommendedName>
        <fullName evidence="9">Metalloprotease</fullName>
    </recommendedName>
</protein>
<reference evidence="7" key="1">
    <citation type="journal article" date="2014" name="Int. J. Syst. Evol. Microbiol.">
        <title>Complete genome sequence of Corynebacterium casei LMG S-19264T (=DSM 44701T), isolated from a smear-ripened cheese.</title>
        <authorList>
            <consortium name="US DOE Joint Genome Institute (JGI-PGF)"/>
            <person name="Walter F."/>
            <person name="Albersmeier A."/>
            <person name="Kalinowski J."/>
            <person name="Ruckert C."/>
        </authorList>
    </citation>
    <scope>NUCLEOTIDE SEQUENCE</scope>
    <source>
        <strain evidence="7">CGMCC 4.5737</strain>
    </source>
</reference>
<dbReference type="GO" id="GO:0016020">
    <property type="term" value="C:membrane"/>
    <property type="evidence" value="ECO:0007669"/>
    <property type="project" value="UniProtKB-SubCell"/>
</dbReference>
<feature type="region of interest" description="Disordered" evidence="5">
    <location>
        <begin position="1"/>
        <end position="95"/>
    </location>
</feature>
<gene>
    <name evidence="7" type="ORF">GCM10012275_11380</name>
</gene>
<evidence type="ECO:0000256" key="6">
    <source>
        <dbReference type="SAM" id="Phobius"/>
    </source>
</evidence>
<evidence type="ECO:0000313" key="7">
    <source>
        <dbReference type="EMBL" id="GGM42128.1"/>
    </source>
</evidence>
<evidence type="ECO:0000256" key="4">
    <source>
        <dbReference type="ARBA" id="ARBA00023136"/>
    </source>
</evidence>
<reference evidence="7" key="2">
    <citation type="submission" date="2020-09" db="EMBL/GenBank/DDBJ databases">
        <authorList>
            <person name="Sun Q."/>
            <person name="Zhou Y."/>
        </authorList>
    </citation>
    <scope>NUCLEOTIDE SEQUENCE</scope>
    <source>
        <strain evidence="7">CGMCC 4.5737</strain>
    </source>
</reference>
<evidence type="ECO:0000256" key="2">
    <source>
        <dbReference type="ARBA" id="ARBA00022692"/>
    </source>
</evidence>
<dbReference type="InterPro" id="IPR007343">
    <property type="entry name" value="Uncharacterised_pept_Zn_put"/>
</dbReference>
<dbReference type="AlphaFoldDB" id="A0A8J3FV87"/>
<accession>A0A8J3FV87</accession>
<keyword evidence="8" id="KW-1185">Reference proteome</keyword>
<dbReference type="Pfam" id="PF04228">
    <property type="entry name" value="Zn_peptidase"/>
    <property type="match status" value="1"/>
</dbReference>
<organism evidence="7 8">
    <name type="scientific">Longimycelium tulufanense</name>
    <dbReference type="NCBI Taxonomy" id="907463"/>
    <lineage>
        <taxon>Bacteria</taxon>
        <taxon>Bacillati</taxon>
        <taxon>Actinomycetota</taxon>
        <taxon>Actinomycetes</taxon>
        <taxon>Pseudonocardiales</taxon>
        <taxon>Pseudonocardiaceae</taxon>
        <taxon>Longimycelium</taxon>
    </lineage>
</organism>
<dbReference type="PANTHER" id="PTHR30168">
    <property type="entry name" value="PUTATIVE MEMBRANE PROTEIN YPFJ"/>
    <property type="match status" value="1"/>
</dbReference>
<feature type="compositionally biased region" description="Low complexity" evidence="5">
    <location>
        <begin position="65"/>
        <end position="77"/>
    </location>
</feature>
<evidence type="ECO:0000256" key="3">
    <source>
        <dbReference type="ARBA" id="ARBA00022989"/>
    </source>
</evidence>
<dbReference type="Proteomes" id="UP000637578">
    <property type="component" value="Unassembled WGS sequence"/>
</dbReference>
<keyword evidence="4 6" id="KW-0472">Membrane</keyword>
<dbReference type="EMBL" id="BMMK01000003">
    <property type="protein sequence ID" value="GGM42128.1"/>
    <property type="molecule type" value="Genomic_DNA"/>
</dbReference>
<keyword evidence="3 6" id="KW-1133">Transmembrane helix</keyword>
<sequence>MTPRVPHGSGPQRAATTVPPLANPDSLPTQPVPVRAGPQGESGTPPAPRFPSTPSWSLARHRGRPATPRAPVRTTQRPPVPAPPLPPPRVAPPVETTGYHPLMDLPTVRFQAVRQPPPTGFPRARPATDRPKGSVPVAVMLVVATLLTVTFIGFIGTSGAAQRVAEPGYDHYSRYTPLPTLAGPSHPATTSATAPDITPPEGVTSDPTPVYRTEDNPLHSRGLKPAPISCDLPRFRSDPAGQDAFYRAALPCLRAAWAPVLKGANLPLPPIELRTITGTVSTPCGNRGQKDTALYCDGVIYMTARYYAELERMGNRPGRYLAVLAHEYGHHVQEASGILRAAYDRGYEVGHDTPAGLEVSRRAELQATCFGAMFLAAAAGRGAVNRTVVDEALEDFSNRGDWPGAQRPRDHGKPELNRLWAHRGFQASSTAACNTWISAPPDVA</sequence>
<feature type="compositionally biased region" description="Pro residues" evidence="5">
    <location>
        <begin position="78"/>
        <end position="91"/>
    </location>
</feature>
<proteinExistence type="predicted"/>
<dbReference type="PANTHER" id="PTHR30168:SF0">
    <property type="entry name" value="INNER MEMBRANE PROTEIN"/>
    <property type="match status" value="1"/>
</dbReference>
<name>A0A8J3FV87_9PSEU</name>
<evidence type="ECO:0008006" key="9">
    <source>
        <dbReference type="Google" id="ProtNLM"/>
    </source>
</evidence>
<evidence type="ECO:0000313" key="8">
    <source>
        <dbReference type="Proteomes" id="UP000637578"/>
    </source>
</evidence>
<comment type="caution">
    <text evidence="7">The sequence shown here is derived from an EMBL/GenBank/DDBJ whole genome shotgun (WGS) entry which is preliminary data.</text>
</comment>
<evidence type="ECO:0000256" key="1">
    <source>
        <dbReference type="ARBA" id="ARBA00004167"/>
    </source>
</evidence>
<feature type="region of interest" description="Disordered" evidence="5">
    <location>
        <begin position="182"/>
        <end position="218"/>
    </location>
</feature>
<comment type="subcellular location">
    <subcellularLocation>
        <location evidence="1">Membrane</location>
        <topology evidence="1">Single-pass membrane protein</topology>
    </subcellularLocation>
</comment>
<feature type="transmembrane region" description="Helical" evidence="6">
    <location>
        <begin position="135"/>
        <end position="156"/>
    </location>
</feature>
<keyword evidence="2 6" id="KW-0812">Transmembrane</keyword>
<evidence type="ECO:0000256" key="5">
    <source>
        <dbReference type="SAM" id="MobiDB-lite"/>
    </source>
</evidence>